<dbReference type="PANTHER" id="PTHR45835">
    <property type="entry name" value="YALI0A06105P"/>
    <property type="match status" value="1"/>
</dbReference>
<keyword evidence="2" id="KW-1185">Reference proteome</keyword>
<protein>
    <submittedName>
        <fullName evidence="1">Integrase</fullName>
    </submittedName>
</protein>
<dbReference type="AlphaFoldDB" id="A0A5B6W7B5"/>
<comment type="caution">
    <text evidence="1">The sequence shown here is derived from an EMBL/GenBank/DDBJ whole genome shotgun (WGS) entry which is preliminary data.</text>
</comment>
<dbReference type="InterPro" id="IPR012337">
    <property type="entry name" value="RNaseH-like_sf"/>
</dbReference>
<evidence type="ECO:0000313" key="1">
    <source>
        <dbReference type="EMBL" id="KAA3476997.1"/>
    </source>
</evidence>
<gene>
    <name evidence="1" type="ORF">EPI10_010919</name>
</gene>
<dbReference type="Gene3D" id="3.30.420.10">
    <property type="entry name" value="Ribonuclease H-like superfamily/Ribonuclease H"/>
    <property type="match status" value="1"/>
</dbReference>
<dbReference type="PANTHER" id="PTHR45835:SF99">
    <property type="entry name" value="CHROMO DOMAIN-CONTAINING PROTEIN-RELATED"/>
    <property type="match status" value="1"/>
</dbReference>
<sequence length="159" mass="18616">MDFVSGLPLTPTKKESIWVIVGILAKSTHFLPVCTNYSLQKLAKLYISKIVRLHGVHVLIISTCDPCFTSRFCMKLYEILGTRLDFGTTFHLQADEEVGRRIYHWLNLCTIIVSSRAYKWHFMKLCMVVSVRNHCVRLSWVKGKFWVLSWYRILRGKFD</sequence>
<reference evidence="2" key="1">
    <citation type="journal article" date="2019" name="Plant Biotechnol. J.">
        <title>Genome sequencing of the Australian wild diploid species Gossypium australe highlights disease resistance and delayed gland morphogenesis.</title>
        <authorList>
            <person name="Cai Y."/>
            <person name="Cai X."/>
            <person name="Wang Q."/>
            <person name="Wang P."/>
            <person name="Zhang Y."/>
            <person name="Cai C."/>
            <person name="Xu Y."/>
            <person name="Wang K."/>
            <person name="Zhou Z."/>
            <person name="Wang C."/>
            <person name="Geng S."/>
            <person name="Li B."/>
            <person name="Dong Q."/>
            <person name="Hou Y."/>
            <person name="Wang H."/>
            <person name="Ai P."/>
            <person name="Liu Z."/>
            <person name="Yi F."/>
            <person name="Sun M."/>
            <person name="An G."/>
            <person name="Cheng J."/>
            <person name="Zhang Y."/>
            <person name="Shi Q."/>
            <person name="Xie Y."/>
            <person name="Shi X."/>
            <person name="Chang Y."/>
            <person name="Huang F."/>
            <person name="Chen Y."/>
            <person name="Hong S."/>
            <person name="Mi L."/>
            <person name="Sun Q."/>
            <person name="Zhang L."/>
            <person name="Zhou B."/>
            <person name="Peng R."/>
            <person name="Zhang X."/>
            <person name="Liu F."/>
        </authorList>
    </citation>
    <scope>NUCLEOTIDE SEQUENCE [LARGE SCALE GENOMIC DNA]</scope>
    <source>
        <strain evidence="2">cv. PA1801</strain>
    </source>
</reference>
<dbReference type="SUPFAM" id="SSF53098">
    <property type="entry name" value="Ribonuclease H-like"/>
    <property type="match status" value="1"/>
</dbReference>
<organism evidence="1 2">
    <name type="scientific">Gossypium australe</name>
    <dbReference type="NCBI Taxonomy" id="47621"/>
    <lineage>
        <taxon>Eukaryota</taxon>
        <taxon>Viridiplantae</taxon>
        <taxon>Streptophyta</taxon>
        <taxon>Embryophyta</taxon>
        <taxon>Tracheophyta</taxon>
        <taxon>Spermatophyta</taxon>
        <taxon>Magnoliopsida</taxon>
        <taxon>eudicotyledons</taxon>
        <taxon>Gunneridae</taxon>
        <taxon>Pentapetalae</taxon>
        <taxon>rosids</taxon>
        <taxon>malvids</taxon>
        <taxon>Malvales</taxon>
        <taxon>Malvaceae</taxon>
        <taxon>Malvoideae</taxon>
        <taxon>Gossypium</taxon>
    </lineage>
</organism>
<accession>A0A5B6W7B5</accession>
<dbReference type="GO" id="GO:0003676">
    <property type="term" value="F:nucleic acid binding"/>
    <property type="evidence" value="ECO:0007669"/>
    <property type="project" value="InterPro"/>
</dbReference>
<proteinExistence type="predicted"/>
<dbReference type="OrthoDB" id="1623338at2759"/>
<evidence type="ECO:0000313" key="2">
    <source>
        <dbReference type="Proteomes" id="UP000325315"/>
    </source>
</evidence>
<dbReference type="InterPro" id="IPR036397">
    <property type="entry name" value="RNaseH_sf"/>
</dbReference>
<dbReference type="EMBL" id="SMMG02000004">
    <property type="protein sequence ID" value="KAA3476997.1"/>
    <property type="molecule type" value="Genomic_DNA"/>
</dbReference>
<dbReference type="Proteomes" id="UP000325315">
    <property type="component" value="Unassembled WGS sequence"/>
</dbReference>
<name>A0A5B6W7B5_9ROSI</name>